<organism evidence="1">
    <name type="scientific">Arundo donax</name>
    <name type="common">Giant reed</name>
    <name type="synonym">Donax arundinaceus</name>
    <dbReference type="NCBI Taxonomy" id="35708"/>
    <lineage>
        <taxon>Eukaryota</taxon>
        <taxon>Viridiplantae</taxon>
        <taxon>Streptophyta</taxon>
        <taxon>Embryophyta</taxon>
        <taxon>Tracheophyta</taxon>
        <taxon>Spermatophyta</taxon>
        <taxon>Magnoliopsida</taxon>
        <taxon>Liliopsida</taxon>
        <taxon>Poales</taxon>
        <taxon>Poaceae</taxon>
        <taxon>PACMAD clade</taxon>
        <taxon>Arundinoideae</taxon>
        <taxon>Arundineae</taxon>
        <taxon>Arundo</taxon>
    </lineage>
</organism>
<proteinExistence type="predicted"/>
<accession>A0A0A9B4Z5</accession>
<dbReference type="AlphaFoldDB" id="A0A0A9B4Z5"/>
<protein>
    <submittedName>
        <fullName evidence="1">Uncharacterized protein</fullName>
    </submittedName>
</protein>
<dbReference type="EMBL" id="GBRH01241660">
    <property type="protein sequence ID" value="JAD56235.1"/>
    <property type="molecule type" value="Transcribed_RNA"/>
</dbReference>
<reference evidence="1" key="2">
    <citation type="journal article" date="2015" name="Data Brief">
        <title>Shoot transcriptome of the giant reed, Arundo donax.</title>
        <authorList>
            <person name="Barrero R.A."/>
            <person name="Guerrero F.D."/>
            <person name="Moolhuijzen P."/>
            <person name="Goolsby J.A."/>
            <person name="Tidwell J."/>
            <person name="Bellgard S.E."/>
            <person name="Bellgard M.I."/>
        </authorList>
    </citation>
    <scope>NUCLEOTIDE SEQUENCE</scope>
    <source>
        <tissue evidence="1">Shoot tissue taken approximately 20 cm above the soil surface</tissue>
    </source>
</reference>
<reference evidence="1" key="1">
    <citation type="submission" date="2014-09" db="EMBL/GenBank/DDBJ databases">
        <authorList>
            <person name="Magalhaes I.L.F."/>
            <person name="Oliveira U."/>
            <person name="Santos F.R."/>
            <person name="Vidigal T.H.D.A."/>
            <person name="Brescovit A.D."/>
            <person name="Santos A.J."/>
        </authorList>
    </citation>
    <scope>NUCLEOTIDE SEQUENCE</scope>
    <source>
        <tissue evidence="1">Shoot tissue taken approximately 20 cm above the soil surface</tissue>
    </source>
</reference>
<name>A0A0A9B4Z5_ARUDO</name>
<evidence type="ECO:0000313" key="1">
    <source>
        <dbReference type="EMBL" id="JAD56235.1"/>
    </source>
</evidence>
<sequence>MNCALSKLTPNSLAQLWVSSLYLLQHCGEMRKSLTGISQQNKTWAS</sequence>